<name>A0A066RIA7_9GAMM</name>
<dbReference type="EMBL" id="JMIB01000038">
    <property type="protein sequence ID" value="KDM90059.1"/>
    <property type="molecule type" value="Genomic_DNA"/>
</dbReference>
<dbReference type="PROSITE" id="PS51257">
    <property type="entry name" value="PROKAR_LIPOPROTEIN"/>
    <property type="match status" value="1"/>
</dbReference>
<proteinExistence type="predicted"/>
<gene>
    <name evidence="1" type="ORF">EA58_19170</name>
</gene>
<evidence type="ECO:0000313" key="1">
    <source>
        <dbReference type="EMBL" id="KDM90059.1"/>
    </source>
</evidence>
<organism evidence="1 2">
    <name type="scientific">Photobacterium galatheae</name>
    <dbReference type="NCBI Taxonomy" id="1654360"/>
    <lineage>
        <taxon>Bacteria</taxon>
        <taxon>Pseudomonadati</taxon>
        <taxon>Pseudomonadota</taxon>
        <taxon>Gammaproteobacteria</taxon>
        <taxon>Vibrionales</taxon>
        <taxon>Vibrionaceae</taxon>
        <taxon>Photobacterium</taxon>
    </lineage>
</organism>
<dbReference type="AlphaFoldDB" id="A0A066RIA7"/>
<reference evidence="1 2" key="1">
    <citation type="submission" date="2014-04" db="EMBL/GenBank/DDBJ databases">
        <title>Draft genome sequence of Photobacterium halotolerans S2753: a solonamide, ngercheumicin and holomycin producer.</title>
        <authorList>
            <person name="Machado H.R."/>
            <person name="Gram L."/>
        </authorList>
    </citation>
    <scope>NUCLEOTIDE SEQUENCE [LARGE SCALE GENOMIC DNA]</scope>
    <source>
        <strain evidence="1 2">S2753</strain>
    </source>
</reference>
<keyword evidence="2" id="KW-1185">Reference proteome</keyword>
<dbReference type="STRING" id="1654360.EA58_19170"/>
<evidence type="ECO:0000313" key="2">
    <source>
        <dbReference type="Proteomes" id="UP000027192"/>
    </source>
</evidence>
<evidence type="ECO:0008006" key="3">
    <source>
        <dbReference type="Google" id="ProtNLM"/>
    </source>
</evidence>
<comment type="caution">
    <text evidence="1">The sequence shown here is derived from an EMBL/GenBank/DDBJ whole genome shotgun (WGS) entry which is preliminary data.</text>
</comment>
<protein>
    <recommendedName>
        <fullName evidence="3">Lipoprotein</fullName>
    </recommendedName>
</protein>
<dbReference type="InterPro" id="IPR046172">
    <property type="entry name" value="DUF6174"/>
</dbReference>
<dbReference type="Pfam" id="PF19671">
    <property type="entry name" value="DUF6174"/>
    <property type="match status" value="1"/>
</dbReference>
<accession>A0A066RIA7</accession>
<sequence>MYKVINLKKEFIFSLSLLLSGCNSSISTEDKGEIYQKKWLDKNIQSYSFNYKETGFTPIAGDKWEIQVADGKVIYVNYVGSGNPDPSLNQDSAPTIDLLFKRIIDCEDKSSCKVTLVEFDQINFHPVQYHASYGVEGEGFQVSHFIVQ</sequence>
<dbReference type="Proteomes" id="UP000027192">
    <property type="component" value="Unassembled WGS sequence"/>
</dbReference>